<reference evidence="2" key="2">
    <citation type="submission" date="2018-08" db="UniProtKB">
        <authorList>
            <consortium name="EnsemblPlants"/>
        </authorList>
    </citation>
    <scope>IDENTIFICATION</scope>
    <source>
        <strain evidence="2">Yugu1</strain>
    </source>
</reference>
<feature type="region of interest" description="Disordered" evidence="1">
    <location>
        <begin position="156"/>
        <end position="179"/>
    </location>
</feature>
<feature type="region of interest" description="Disordered" evidence="1">
    <location>
        <begin position="387"/>
        <end position="428"/>
    </location>
</feature>
<dbReference type="OMA" id="TVLHGPY"/>
<feature type="region of interest" description="Disordered" evidence="1">
    <location>
        <begin position="225"/>
        <end position="288"/>
    </location>
</feature>
<feature type="compositionally biased region" description="Pro residues" evidence="1">
    <location>
        <begin position="170"/>
        <end position="179"/>
    </location>
</feature>
<evidence type="ECO:0000313" key="2">
    <source>
        <dbReference type="EnsemblPlants" id="KQL05507"/>
    </source>
</evidence>
<proteinExistence type="predicted"/>
<dbReference type="AlphaFoldDB" id="K3XHH4"/>
<accession>K3XHH4</accession>
<sequence>METAPSELVSVLCQAATTSISAYPRRLGNGKESIYASSIAEPVSSADENEGQPVTEIFTGRSGWGCGETGGPCTPSWSQNFSEREVAPWKEGGRAPFGAPAAYHLADADEDADAHASVLHSPRPHDHERSELYIPIRRYPTVPACAITTDQRYSNSMGAEAPATTTGKKQPPPSSLPLPPALFLVRARSRPTGRVADLGGAAAWASGPPDTPPRRSPVTVPFLWEEAPGKPKAPPQQGQGDGGNGAPAAPAVPVGAATDTTTTTARPTGAGDHASSGGAAEEVARPVPLKLPPRLQRVASAKQQSDGSLSPKAVLHGPYYYGFNGGGGKRPPRRTSSGFAAFRRNPSAGVGLFSWSKSKGGGRHGHLSAAAPDAPWCSPAASSVLSTSSSSSSVSTSCLGDDHGHGGERRPADGREDGSSEEDECARASVRITRLRRNRSFPSMTKSHLWASIRKSVKQITPWS</sequence>
<reference evidence="3" key="1">
    <citation type="journal article" date="2012" name="Nat. Biotechnol.">
        <title>Reference genome sequence of the model plant Setaria.</title>
        <authorList>
            <person name="Bennetzen J.L."/>
            <person name="Schmutz J."/>
            <person name="Wang H."/>
            <person name="Percifield R."/>
            <person name="Hawkins J."/>
            <person name="Pontaroli A.C."/>
            <person name="Estep M."/>
            <person name="Feng L."/>
            <person name="Vaughn J.N."/>
            <person name="Grimwood J."/>
            <person name="Jenkins J."/>
            <person name="Barry K."/>
            <person name="Lindquist E."/>
            <person name="Hellsten U."/>
            <person name="Deshpande S."/>
            <person name="Wang X."/>
            <person name="Wu X."/>
            <person name="Mitros T."/>
            <person name="Triplett J."/>
            <person name="Yang X."/>
            <person name="Ye C.Y."/>
            <person name="Mauro-Herrera M."/>
            <person name="Wang L."/>
            <person name="Li P."/>
            <person name="Sharma M."/>
            <person name="Sharma R."/>
            <person name="Ronald P.C."/>
            <person name="Panaud O."/>
            <person name="Kellogg E.A."/>
            <person name="Brutnell T.P."/>
            <person name="Doust A.N."/>
            <person name="Tuskan G.A."/>
            <person name="Rokhsar D."/>
            <person name="Devos K.M."/>
        </authorList>
    </citation>
    <scope>NUCLEOTIDE SEQUENCE [LARGE SCALE GENOMIC DNA]</scope>
    <source>
        <strain evidence="3">cv. Yugu1</strain>
    </source>
</reference>
<organism evidence="2 3">
    <name type="scientific">Setaria italica</name>
    <name type="common">Foxtail millet</name>
    <name type="synonym">Panicum italicum</name>
    <dbReference type="NCBI Taxonomy" id="4555"/>
    <lineage>
        <taxon>Eukaryota</taxon>
        <taxon>Viridiplantae</taxon>
        <taxon>Streptophyta</taxon>
        <taxon>Embryophyta</taxon>
        <taxon>Tracheophyta</taxon>
        <taxon>Spermatophyta</taxon>
        <taxon>Magnoliopsida</taxon>
        <taxon>Liliopsida</taxon>
        <taxon>Poales</taxon>
        <taxon>Poaceae</taxon>
        <taxon>PACMAD clade</taxon>
        <taxon>Panicoideae</taxon>
        <taxon>Panicodae</taxon>
        <taxon>Paniceae</taxon>
        <taxon>Cenchrinae</taxon>
        <taxon>Setaria</taxon>
    </lineage>
</organism>
<protein>
    <submittedName>
        <fullName evidence="2">Uncharacterized protein</fullName>
    </submittedName>
</protein>
<dbReference type="PANTHER" id="PTHR34371:SF6">
    <property type="entry name" value="MEMBRANE-ASSOCIATED KINASE REGULATOR 6"/>
    <property type="match status" value="1"/>
</dbReference>
<feature type="compositionally biased region" description="Polar residues" evidence="1">
    <location>
        <begin position="156"/>
        <end position="168"/>
    </location>
</feature>
<dbReference type="EMBL" id="AGNK02003123">
    <property type="status" value="NOT_ANNOTATED_CDS"/>
    <property type="molecule type" value="Genomic_DNA"/>
</dbReference>
<keyword evidence="3" id="KW-1185">Reference proteome</keyword>
<feature type="compositionally biased region" description="Low complexity" evidence="1">
    <location>
        <begin position="246"/>
        <end position="280"/>
    </location>
</feature>
<dbReference type="PANTHER" id="PTHR34371">
    <property type="entry name" value="OS01G0551000 PROTEIN"/>
    <property type="match status" value="1"/>
</dbReference>
<dbReference type="Gramene" id="KQL05507">
    <property type="protein sequence ID" value="KQL05507"/>
    <property type="gene ID" value="SETIT_001345mg"/>
</dbReference>
<feature type="region of interest" description="Disordered" evidence="1">
    <location>
        <begin position="199"/>
        <end position="218"/>
    </location>
</feature>
<dbReference type="eggNOG" id="ENOG502R76Z">
    <property type="taxonomic scope" value="Eukaryota"/>
</dbReference>
<dbReference type="EnsemblPlants" id="KQL05507">
    <property type="protein sequence ID" value="KQL05507"/>
    <property type="gene ID" value="SETIT_001345mg"/>
</dbReference>
<evidence type="ECO:0000313" key="3">
    <source>
        <dbReference type="Proteomes" id="UP000004995"/>
    </source>
</evidence>
<feature type="compositionally biased region" description="Low complexity" evidence="1">
    <location>
        <begin position="387"/>
        <end position="399"/>
    </location>
</feature>
<feature type="compositionally biased region" description="Basic and acidic residues" evidence="1">
    <location>
        <begin position="400"/>
        <end position="418"/>
    </location>
</feature>
<evidence type="ECO:0000256" key="1">
    <source>
        <dbReference type="SAM" id="MobiDB-lite"/>
    </source>
</evidence>
<name>K3XHH4_SETIT</name>
<dbReference type="InParanoid" id="K3XHH4"/>
<dbReference type="HOGENOM" id="CLU_047192_0_0_1"/>
<dbReference type="Proteomes" id="UP000004995">
    <property type="component" value="Unassembled WGS sequence"/>
</dbReference>